<dbReference type="GO" id="GO:0004806">
    <property type="term" value="F:triacylglycerol lipase activity"/>
    <property type="evidence" value="ECO:0007669"/>
    <property type="project" value="InterPro"/>
</dbReference>
<dbReference type="Pfam" id="PF01764">
    <property type="entry name" value="Lipase_3"/>
    <property type="match status" value="1"/>
</dbReference>
<dbReference type="PANTHER" id="PTHR46086">
    <property type="entry name" value="ALPHA/BETA-HYDROLASES SUPERFAMILY PROTEIN"/>
    <property type="match status" value="1"/>
</dbReference>
<feature type="domain" description="Fungal lipase-type" evidence="2">
    <location>
        <begin position="229"/>
        <end position="312"/>
    </location>
</feature>
<feature type="region of interest" description="Disordered" evidence="1">
    <location>
        <begin position="180"/>
        <end position="225"/>
    </location>
</feature>
<evidence type="ECO:0000259" key="2">
    <source>
        <dbReference type="Pfam" id="PF01764"/>
    </source>
</evidence>
<proteinExistence type="predicted"/>
<evidence type="ECO:0000313" key="4">
    <source>
        <dbReference type="Proteomes" id="UP000075515"/>
    </source>
</evidence>
<dbReference type="InterPro" id="IPR029058">
    <property type="entry name" value="AB_hydrolase_fold"/>
</dbReference>
<comment type="caution">
    <text evidence="3">The sequence shown here is derived from an EMBL/GenBank/DDBJ whole genome shotgun (WGS) entry which is preliminary data.</text>
</comment>
<evidence type="ECO:0000256" key="1">
    <source>
        <dbReference type="SAM" id="MobiDB-lite"/>
    </source>
</evidence>
<dbReference type="Proteomes" id="UP000075515">
    <property type="component" value="Unassembled WGS sequence"/>
</dbReference>
<reference evidence="3 4" key="1">
    <citation type="submission" date="2014-02" db="EMBL/GenBank/DDBJ databases">
        <title>The small core and large imbalanced accessory genome model reveals a collaborative survival strategy of Sorangium cellulosum strains in nature.</title>
        <authorList>
            <person name="Han K."/>
            <person name="Peng R."/>
            <person name="Blom J."/>
            <person name="Li Y.-Z."/>
        </authorList>
    </citation>
    <scope>NUCLEOTIDE SEQUENCE [LARGE SCALE GENOMIC DNA]</scope>
    <source>
        <strain evidence="3 4">So0149</strain>
    </source>
</reference>
<dbReference type="Gene3D" id="3.40.50.1820">
    <property type="entry name" value="alpha/beta hydrolase"/>
    <property type="match status" value="1"/>
</dbReference>
<name>A0A150S3M8_SORCE</name>
<dbReference type="InterPro" id="IPR044819">
    <property type="entry name" value="OBL-like"/>
</dbReference>
<sequence>MIFDSAVISSTDPRKTQGPPSDIYEHLARIRRGFYDNRAAEVLAFASSWAYSDIQTFAFAMTQRGLHNNRCVSISLANDTLFVDTAAYLLQSEDCSVAILSFRGTEPTNAINWLSNTTARQEPFFSTGRVHGGFHRTIRALWPLLRPLLCAALRRKDICEELKSLKDTWTNSCDSAGTSMLASGQTGSAKRTSSGQGGTKETPAQLSGQTGSAEQASSGQGGTKEKPAPVALYVTGHSLGGALAVLAAALIDWDHAFHQNDPTQPEFLRAIYTYGAPMVGNPTFAKAHEGRIGDMLFRHIYERDIVPRMPPLAMGCFAHFGRAYHSTDAGWELQPRPLQQAITLGLSNVIGVLAWFTQDVLPLHGQRFLFSWGHHSPLNYMRTSMIARPGAEFDPALPMPSCDPHAAQPSCAGQPQGA</sequence>
<dbReference type="PANTHER" id="PTHR46086:SF17">
    <property type="entry name" value="ALPHA_BETA-HYDROLASES SUPERFAMILY PROTEIN"/>
    <property type="match status" value="1"/>
</dbReference>
<gene>
    <name evidence="3" type="ORF">BE18_36805</name>
</gene>
<accession>A0A150S3M8</accession>
<evidence type="ECO:0000313" key="3">
    <source>
        <dbReference type="EMBL" id="KYF99381.1"/>
    </source>
</evidence>
<dbReference type="SUPFAM" id="SSF53474">
    <property type="entry name" value="alpha/beta-Hydrolases"/>
    <property type="match status" value="1"/>
</dbReference>
<dbReference type="EMBL" id="JEMC01001134">
    <property type="protein sequence ID" value="KYF99381.1"/>
    <property type="molecule type" value="Genomic_DNA"/>
</dbReference>
<dbReference type="GO" id="GO:0006629">
    <property type="term" value="P:lipid metabolic process"/>
    <property type="evidence" value="ECO:0007669"/>
    <property type="project" value="InterPro"/>
</dbReference>
<organism evidence="3 4">
    <name type="scientific">Sorangium cellulosum</name>
    <name type="common">Polyangium cellulosum</name>
    <dbReference type="NCBI Taxonomy" id="56"/>
    <lineage>
        <taxon>Bacteria</taxon>
        <taxon>Pseudomonadati</taxon>
        <taxon>Myxococcota</taxon>
        <taxon>Polyangia</taxon>
        <taxon>Polyangiales</taxon>
        <taxon>Polyangiaceae</taxon>
        <taxon>Sorangium</taxon>
    </lineage>
</organism>
<dbReference type="InterPro" id="IPR002921">
    <property type="entry name" value="Fungal_lipase-type"/>
</dbReference>
<feature type="compositionally biased region" description="Polar residues" evidence="1">
    <location>
        <begin position="180"/>
        <end position="194"/>
    </location>
</feature>
<protein>
    <recommendedName>
        <fullName evidence="2">Fungal lipase-type domain-containing protein</fullName>
    </recommendedName>
</protein>
<dbReference type="AlphaFoldDB" id="A0A150S3M8"/>
<feature type="compositionally biased region" description="Low complexity" evidence="1">
    <location>
        <begin position="207"/>
        <end position="218"/>
    </location>
</feature>
<feature type="region of interest" description="Disordered" evidence="1">
    <location>
        <begin position="1"/>
        <end position="21"/>
    </location>
</feature>